<organism evidence="3">
    <name type="scientific">Candidatus Kentrum sp. SD</name>
    <dbReference type="NCBI Taxonomy" id="2126332"/>
    <lineage>
        <taxon>Bacteria</taxon>
        <taxon>Pseudomonadati</taxon>
        <taxon>Pseudomonadota</taxon>
        <taxon>Gammaproteobacteria</taxon>
        <taxon>Candidatus Kentrum</taxon>
    </lineage>
</organism>
<feature type="domain" description="Transposase IS204/IS1001/IS1096/IS1165 DDE" evidence="1">
    <location>
        <begin position="8"/>
        <end position="128"/>
    </location>
</feature>
<proteinExistence type="predicted"/>
<dbReference type="InterPro" id="IPR047951">
    <property type="entry name" value="Transpos_ISL3"/>
</dbReference>
<accession>A0A450Z3K8</accession>
<dbReference type="Pfam" id="PF01610">
    <property type="entry name" value="DDE_Tnp_ISL3"/>
    <property type="match status" value="1"/>
</dbReference>
<name>A0A450Z3K8_9GAMM</name>
<dbReference type="PANTHER" id="PTHR33498:SF1">
    <property type="entry name" value="TRANSPOSASE FOR INSERTION SEQUENCE ELEMENT IS1557"/>
    <property type="match status" value="1"/>
</dbReference>
<evidence type="ECO:0000313" key="3">
    <source>
        <dbReference type="EMBL" id="VFK48376.1"/>
    </source>
</evidence>
<dbReference type="EMBL" id="CAADFR010000125">
    <property type="protein sequence ID" value="VFK42576.1"/>
    <property type="molecule type" value="Genomic_DNA"/>
</dbReference>
<sequence length="129" mass="15608">MQRYGQRLYLKVITRKTGNAIHILDRFHIMAHMRQAIDEARAKEVKEPREKGRDPLLTKSRWLLRKRGENSTEQQESKLAELVKQSLKAVRSYLLKEEFQLFRLYESPYWAKRFLENWREKTMRSKSSP</sequence>
<evidence type="ECO:0000313" key="2">
    <source>
        <dbReference type="EMBL" id="VFK42576.1"/>
    </source>
</evidence>
<dbReference type="InterPro" id="IPR002560">
    <property type="entry name" value="Transposase_DDE"/>
</dbReference>
<evidence type="ECO:0000259" key="1">
    <source>
        <dbReference type="Pfam" id="PF01610"/>
    </source>
</evidence>
<protein>
    <submittedName>
        <fullName evidence="3">Transposase</fullName>
    </submittedName>
</protein>
<dbReference type="PANTHER" id="PTHR33498">
    <property type="entry name" value="TRANSPOSASE FOR INSERTION SEQUENCE ELEMENT IS1557"/>
    <property type="match status" value="1"/>
</dbReference>
<dbReference type="EMBL" id="CAADFU010000123">
    <property type="protein sequence ID" value="VFK48376.1"/>
    <property type="molecule type" value="Genomic_DNA"/>
</dbReference>
<reference evidence="3" key="1">
    <citation type="submission" date="2019-02" db="EMBL/GenBank/DDBJ databases">
        <authorList>
            <person name="Gruber-Vodicka R. H."/>
            <person name="Seah K. B. B."/>
        </authorList>
    </citation>
    <scope>NUCLEOTIDE SEQUENCE</scope>
    <source>
        <strain evidence="3">BECK_S1320</strain>
        <strain evidence="2">BECK_S1321</strain>
    </source>
</reference>
<gene>
    <name evidence="3" type="ORF">BECKSD772E_GA0070983_11231</name>
    <name evidence="2" type="ORF">BECKSD772F_GA0070984_11251</name>
</gene>
<dbReference type="AlphaFoldDB" id="A0A450Z3K8"/>